<accession>A0A937D3Q0</accession>
<proteinExistence type="predicted"/>
<dbReference type="Pfam" id="PF05932">
    <property type="entry name" value="CesT"/>
    <property type="match status" value="1"/>
</dbReference>
<name>A0A937D3Q0_9BURK</name>
<evidence type="ECO:0000313" key="2">
    <source>
        <dbReference type="EMBL" id="MBL0420950.1"/>
    </source>
</evidence>
<protein>
    <submittedName>
        <fullName evidence="2">Type III secretion system chaperone</fullName>
    </submittedName>
</protein>
<evidence type="ECO:0000256" key="1">
    <source>
        <dbReference type="SAM" id="MobiDB-lite"/>
    </source>
</evidence>
<comment type="caution">
    <text evidence="2">The sequence shown here is derived from an EMBL/GenBank/DDBJ whole genome shotgun (WGS) entry which is preliminary data.</text>
</comment>
<dbReference type="AlphaFoldDB" id="A0A937D3Q0"/>
<sequence length="149" mass="16068">MAAAAADHLLHDLGHALGLELAFDEAGLCRLVVDRQWHVGILFDAGRDHLVLTCPLHTPQADTLDPAWLLLMLKGNCTAIGGVPATLSVAPDGFPCAQADIPVRDTGLRTLMRRLEQLLEVAQAWSTRLSQPPGDAASVRKRPQPRLMA</sequence>
<feature type="compositionally biased region" description="Basic residues" evidence="1">
    <location>
        <begin position="139"/>
        <end position="149"/>
    </location>
</feature>
<dbReference type="Proteomes" id="UP000613011">
    <property type="component" value="Unassembled WGS sequence"/>
</dbReference>
<gene>
    <name evidence="2" type="ORF">JI739_11385</name>
</gene>
<dbReference type="Gene3D" id="3.30.1460.10">
    <property type="match status" value="1"/>
</dbReference>
<dbReference type="RefSeq" id="WP_201684014.1">
    <property type="nucleotide sequence ID" value="NZ_JAEQNA010000003.1"/>
</dbReference>
<reference evidence="2" key="1">
    <citation type="submission" date="2021-01" db="EMBL/GenBank/DDBJ databases">
        <title>Ramlibacter sp. strain AW1 16S ribosomal RNA gene Genome sequencing and assembly.</title>
        <authorList>
            <person name="Kang M."/>
        </authorList>
    </citation>
    <scope>NUCLEOTIDE SEQUENCE</scope>
    <source>
        <strain evidence="2">AW1</strain>
    </source>
</reference>
<dbReference type="SUPFAM" id="SSF69635">
    <property type="entry name" value="Type III secretory system chaperone-like"/>
    <property type="match status" value="1"/>
</dbReference>
<dbReference type="InterPro" id="IPR010261">
    <property type="entry name" value="Tir_chaperone"/>
</dbReference>
<dbReference type="EMBL" id="JAEQNA010000003">
    <property type="protein sequence ID" value="MBL0420950.1"/>
    <property type="molecule type" value="Genomic_DNA"/>
</dbReference>
<dbReference type="GO" id="GO:0030254">
    <property type="term" value="P:protein secretion by the type III secretion system"/>
    <property type="evidence" value="ECO:0007669"/>
    <property type="project" value="InterPro"/>
</dbReference>
<dbReference type="CDD" id="cd16364">
    <property type="entry name" value="T3SC_I-like"/>
    <property type="match status" value="1"/>
</dbReference>
<feature type="region of interest" description="Disordered" evidence="1">
    <location>
        <begin position="129"/>
        <end position="149"/>
    </location>
</feature>
<evidence type="ECO:0000313" key="3">
    <source>
        <dbReference type="Proteomes" id="UP000613011"/>
    </source>
</evidence>
<organism evidence="2 3">
    <name type="scientific">Ramlibacter aurantiacus</name>
    <dbReference type="NCBI Taxonomy" id="2801330"/>
    <lineage>
        <taxon>Bacteria</taxon>
        <taxon>Pseudomonadati</taxon>
        <taxon>Pseudomonadota</taxon>
        <taxon>Betaproteobacteria</taxon>
        <taxon>Burkholderiales</taxon>
        <taxon>Comamonadaceae</taxon>
        <taxon>Ramlibacter</taxon>
    </lineage>
</organism>
<keyword evidence="3" id="KW-1185">Reference proteome</keyword>